<feature type="domain" description="Carbohydrate-binding module family 96" evidence="11">
    <location>
        <begin position="595"/>
        <end position="749"/>
    </location>
</feature>
<dbReference type="Gene3D" id="3.40.50.200">
    <property type="entry name" value="Peptidase S8/S53 domain"/>
    <property type="match status" value="1"/>
</dbReference>
<keyword evidence="5" id="KW-0732">Signal</keyword>
<evidence type="ECO:0000256" key="6">
    <source>
        <dbReference type="ARBA" id="ARBA00022801"/>
    </source>
</evidence>
<dbReference type="AlphaFoldDB" id="A0A2V1H4U6"/>
<evidence type="ECO:0000256" key="8">
    <source>
        <dbReference type="PROSITE-ProRule" id="PRU01240"/>
    </source>
</evidence>
<dbReference type="Gene3D" id="2.60.120.380">
    <property type="match status" value="1"/>
</dbReference>
<dbReference type="InterPro" id="IPR055372">
    <property type="entry name" value="CBM96"/>
</dbReference>
<evidence type="ECO:0000256" key="7">
    <source>
        <dbReference type="ARBA" id="ARBA00022825"/>
    </source>
</evidence>
<dbReference type="Gene3D" id="3.30.70.80">
    <property type="entry name" value="Peptidase S8 propeptide/proteinase inhibitor I9"/>
    <property type="match status" value="1"/>
</dbReference>
<dbReference type="SUPFAM" id="SSF52743">
    <property type="entry name" value="Subtilisin-like"/>
    <property type="match status" value="1"/>
</dbReference>
<dbReference type="InterPro" id="IPR007280">
    <property type="entry name" value="Peptidase_C_arc/bac"/>
</dbReference>
<evidence type="ECO:0000259" key="9">
    <source>
        <dbReference type="Pfam" id="PF00082"/>
    </source>
</evidence>
<dbReference type="GO" id="GO:0004252">
    <property type="term" value="F:serine-type endopeptidase activity"/>
    <property type="evidence" value="ECO:0007669"/>
    <property type="project" value="InterPro"/>
</dbReference>
<name>A0A2V1H4U6_9GAMM</name>
<keyword evidence="13" id="KW-1185">Reference proteome</keyword>
<comment type="subcellular location">
    <subcellularLocation>
        <location evidence="1">Secreted</location>
    </subcellularLocation>
</comment>
<dbReference type="InterPro" id="IPR000209">
    <property type="entry name" value="Peptidase_S8/S53_dom"/>
</dbReference>
<dbReference type="CDD" id="cd04077">
    <property type="entry name" value="Peptidases_S8_PCSK9_ProteinaseK_like"/>
    <property type="match status" value="1"/>
</dbReference>
<dbReference type="InterPro" id="IPR022398">
    <property type="entry name" value="Peptidase_S8_His-AS"/>
</dbReference>
<gene>
    <name evidence="12" type="ORF">DC094_04335</name>
</gene>
<keyword evidence="7" id="KW-0720">Serine protease</keyword>
<sequence length="923" mass="102049">MITPFFWALSPFMVVTQHNTLCYLSQSVVVSLIYSDQDNFNFCELDVCKEYILKILHYFLYSIIYALVYIGSIQLSHATQQNFPIPEEYIVVYHSPDEANYLSVSQRRNYARDMTQRLALSLNIELLESFGDALDGVLIRGDQTEIDELRDNSNVRYIVPNVSFQLIPQSMMQTGGPETPISWGLDRIDQREATLNNSYHYDYNGTGITAYVLDSGININHQEFSSRASSGYNSINNQQAAIDCIGHGTHVAGTIGGTQYGVAKDVNIVAVGVLNCDGYGNVANVIKAIDWLINNAETPAIANFSFSINSHLALDEAVARLIKSGVHVISAAGNNNDSACDYSPGRLPGVINVAATTITDVKADFSNHGYCVDIFAPGSNIPSANNQDVTGTKNMSSTAVSAAHVAGIAALYLQENNDLNTSELHDLILNRASTFTQFTDITLYTTNRLAFSLDRAEEPCIINCLIPISAPTTLVKNTSLIISDTTGEQKYYQIEIPDGAMNLTFITEGGDGNLDLFVQYLSPPETTTSSTTSSSSSSTTSPIPINCASILTGNNEECSFELPETGTWYVLINAFRTYSDATLRVTYEMETPVVSQHTATKDVFVQGGRSSNRSFNRSFLLAKTSSPAETRHSYLAFSFDNDQLLNKNTLVLRLYVQSTNKVARLRIRETENNWTMGDISYNNQPEIYDDSIYIDVSKADAFEWIEVDISPFLKDGSFSGSIVISNETDGAYTSLRASESGRAPSLQLTSSYTRTSHTPPAAIRTLESTDSTFVQSGYLQDRVLNIRRMILNSGYNPQNSMHGLINYDLSGIDLESSPQIFVRLRFDRLPYNAEITIQEVSADWNEDSVTWNTQPETINNKTVSQSVRRNEYRWVDVDVTSLITENNLTGAFRLNVQAPGSARVFSSGSRFTPELVITAINKE</sequence>
<dbReference type="EMBL" id="QDDL01000001">
    <property type="protein sequence ID" value="PVZ72248.1"/>
    <property type="molecule type" value="Genomic_DNA"/>
</dbReference>
<evidence type="ECO:0000259" key="10">
    <source>
        <dbReference type="Pfam" id="PF04151"/>
    </source>
</evidence>
<comment type="similarity">
    <text evidence="2 8">Belongs to the peptidase S8 family.</text>
</comment>
<organism evidence="12 13">
    <name type="scientific">Pelagibaculum spongiae</name>
    <dbReference type="NCBI Taxonomy" id="2080658"/>
    <lineage>
        <taxon>Bacteria</taxon>
        <taxon>Pseudomonadati</taxon>
        <taxon>Pseudomonadota</taxon>
        <taxon>Gammaproteobacteria</taxon>
        <taxon>Oceanospirillales</taxon>
        <taxon>Pelagibaculum</taxon>
    </lineage>
</organism>
<evidence type="ECO:0000256" key="4">
    <source>
        <dbReference type="ARBA" id="ARBA00022670"/>
    </source>
</evidence>
<dbReference type="Pfam" id="PF00082">
    <property type="entry name" value="Peptidase_S8"/>
    <property type="match status" value="1"/>
</dbReference>
<dbReference type="Pfam" id="PF24517">
    <property type="entry name" value="CBM96"/>
    <property type="match status" value="2"/>
</dbReference>
<dbReference type="FunFam" id="3.40.50.200:FF:000014">
    <property type="entry name" value="Proteinase K"/>
    <property type="match status" value="1"/>
</dbReference>
<dbReference type="InterPro" id="IPR036852">
    <property type="entry name" value="Peptidase_S8/S53_dom_sf"/>
</dbReference>
<evidence type="ECO:0000313" key="12">
    <source>
        <dbReference type="EMBL" id="PVZ72248.1"/>
    </source>
</evidence>
<dbReference type="PROSITE" id="PS51892">
    <property type="entry name" value="SUBTILASE"/>
    <property type="match status" value="1"/>
</dbReference>
<accession>A0A2V1H4U6</accession>
<dbReference type="GO" id="GO:0005615">
    <property type="term" value="C:extracellular space"/>
    <property type="evidence" value="ECO:0007669"/>
    <property type="project" value="TreeGrafter"/>
</dbReference>
<dbReference type="InterPro" id="IPR023827">
    <property type="entry name" value="Peptidase_S8_Asp-AS"/>
</dbReference>
<proteinExistence type="inferred from homology"/>
<comment type="caution">
    <text evidence="12">The sequence shown here is derived from an EMBL/GenBank/DDBJ whole genome shotgun (WGS) entry which is preliminary data.</text>
</comment>
<keyword evidence="6" id="KW-0378">Hydrolase</keyword>
<evidence type="ECO:0000256" key="5">
    <source>
        <dbReference type="ARBA" id="ARBA00022729"/>
    </source>
</evidence>
<protein>
    <recommendedName>
        <fullName evidence="14">Peptidase S8/S53 domain-containing protein</fullName>
    </recommendedName>
</protein>
<dbReference type="Proteomes" id="UP000244906">
    <property type="component" value="Unassembled WGS sequence"/>
</dbReference>
<dbReference type="PROSITE" id="PS00137">
    <property type="entry name" value="SUBTILASE_HIS"/>
    <property type="match status" value="1"/>
</dbReference>
<dbReference type="InterPro" id="IPR037045">
    <property type="entry name" value="S8pro/Inhibitor_I9_sf"/>
</dbReference>
<dbReference type="InterPro" id="IPR015500">
    <property type="entry name" value="Peptidase_S8_subtilisin-rel"/>
</dbReference>
<keyword evidence="3" id="KW-0964">Secreted</keyword>
<feature type="domain" description="Peptidase S8/S53" evidence="9">
    <location>
        <begin position="205"/>
        <end position="432"/>
    </location>
</feature>
<evidence type="ECO:0000256" key="3">
    <source>
        <dbReference type="ARBA" id="ARBA00022525"/>
    </source>
</evidence>
<keyword evidence="4" id="KW-0645">Protease</keyword>
<dbReference type="PANTHER" id="PTHR43806">
    <property type="entry name" value="PEPTIDASE S8"/>
    <property type="match status" value="1"/>
</dbReference>
<evidence type="ECO:0000256" key="1">
    <source>
        <dbReference type="ARBA" id="ARBA00004613"/>
    </source>
</evidence>
<dbReference type="InterPro" id="IPR050131">
    <property type="entry name" value="Peptidase_S8_subtilisin-like"/>
</dbReference>
<dbReference type="NCBIfam" id="NF033679">
    <property type="entry name" value="DNRLRE_dom"/>
    <property type="match status" value="2"/>
</dbReference>
<dbReference type="PRINTS" id="PR00723">
    <property type="entry name" value="SUBTILISIN"/>
</dbReference>
<comment type="caution">
    <text evidence="8">Lacks conserved residue(s) required for the propagation of feature annotation.</text>
</comment>
<feature type="domain" description="Peptidase C-terminal archaeal/bacterial" evidence="10">
    <location>
        <begin position="490"/>
        <end position="573"/>
    </location>
</feature>
<evidence type="ECO:0000259" key="11">
    <source>
        <dbReference type="Pfam" id="PF24517"/>
    </source>
</evidence>
<dbReference type="PANTHER" id="PTHR43806:SF11">
    <property type="entry name" value="CEREVISIN-RELATED"/>
    <property type="match status" value="1"/>
</dbReference>
<evidence type="ECO:0000313" key="13">
    <source>
        <dbReference type="Proteomes" id="UP000244906"/>
    </source>
</evidence>
<feature type="domain" description="Carbohydrate-binding module family 96" evidence="11">
    <location>
        <begin position="765"/>
        <end position="918"/>
    </location>
</feature>
<dbReference type="GO" id="GO:0006508">
    <property type="term" value="P:proteolysis"/>
    <property type="evidence" value="ECO:0007669"/>
    <property type="project" value="UniProtKB-KW"/>
</dbReference>
<reference evidence="12 13" key="1">
    <citation type="submission" date="2018-04" db="EMBL/GenBank/DDBJ databases">
        <title>Thalassorhabdus spongiae gen. nov., sp. nov., isolated from a marine sponge in South-West Iceland.</title>
        <authorList>
            <person name="Knobloch S."/>
            <person name="Daussin A."/>
            <person name="Johannsson R."/>
            <person name="Marteinsson V.T."/>
        </authorList>
    </citation>
    <scope>NUCLEOTIDE SEQUENCE [LARGE SCALE GENOMIC DNA]</scope>
    <source>
        <strain evidence="12 13">Hp12</strain>
    </source>
</reference>
<dbReference type="Pfam" id="PF04151">
    <property type="entry name" value="PPC"/>
    <property type="match status" value="1"/>
</dbReference>
<dbReference type="InterPro" id="IPR034193">
    <property type="entry name" value="PCSK9_ProteinaseK-like"/>
</dbReference>
<evidence type="ECO:0008006" key="14">
    <source>
        <dbReference type="Google" id="ProtNLM"/>
    </source>
</evidence>
<dbReference type="PROSITE" id="PS00136">
    <property type="entry name" value="SUBTILASE_ASP"/>
    <property type="match status" value="1"/>
</dbReference>
<evidence type="ECO:0000256" key="2">
    <source>
        <dbReference type="ARBA" id="ARBA00011073"/>
    </source>
</evidence>